<name>A0A0F9DV97_9ZZZZ</name>
<sequence length="385" mass="40932">MNWLQTLKNYIDTLETIIGTTADNGDLSTLFAKHKQIHQGTHVHVLLLVNDSSSLNADLDTALKDELEDGGYDVVVGDPADIAGNLELAFDFIVVSGSITADTNLTLLREADCPVIVHSAEVAISTNIFSLGATAGVQAAQTQIEIVDNTIEWVIGKATGDLTVTASAELETMASVSGSTISVAEEAVATGNDITMAVLRQGTEDGSGIKHPFDRYFIGIKDFTNADSTFKAIMVDLWHHVVQENRFSEVTVSTKRGFEEQIPDTGFSLAAVDTALGADPPSADAANSMVDIDKKPNRTFVLRSLFANVTGLGGGTNTMTLELWIDIGGTPTSVDSKDITTTGYYNLMDIFGLPEVHADSIHVTAIVNAGTGAISGVYRYAEAKK</sequence>
<proteinExistence type="predicted"/>
<comment type="caution">
    <text evidence="1">The sequence shown here is derived from an EMBL/GenBank/DDBJ whole genome shotgun (WGS) entry which is preliminary data.</text>
</comment>
<dbReference type="EMBL" id="LAZR01030083">
    <property type="protein sequence ID" value="KKL57676.1"/>
    <property type="molecule type" value="Genomic_DNA"/>
</dbReference>
<protein>
    <submittedName>
        <fullName evidence="1">Uncharacterized protein</fullName>
    </submittedName>
</protein>
<dbReference type="AlphaFoldDB" id="A0A0F9DV97"/>
<reference evidence="1" key="1">
    <citation type="journal article" date="2015" name="Nature">
        <title>Complex archaea that bridge the gap between prokaryotes and eukaryotes.</title>
        <authorList>
            <person name="Spang A."/>
            <person name="Saw J.H."/>
            <person name="Jorgensen S.L."/>
            <person name="Zaremba-Niedzwiedzka K."/>
            <person name="Martijn J."/>
            <person name="Lind A.E."/>
            <person name="van Eijk R."/>
            <person name="Schleper C."/>
            <person name="Guy L."/>
            <person name="Ettema T.J."/>
        </authorList>
    </citation>
    <scope>NUCLEOTIDE SEQUENCE</scope>
</reference>
<gene>
    <name evidence="1" type="ORF">LCGC14_2233050</name>
</gene>
<accession>A0A0F9DV97</accession>
<evidence type="ECO:0000313" key="1">
    <source>
        <dbReference type="EMBL" id="KKL57676.1"/>
    </source>
</evidence>
<organism evidence="1">
    <name type="scientific">marine sediment metagenome</name>
    <dbReference type="NCBI Taxonomy" id="412755"/>
    <lineage>
        <taxon>unclassified sequences</taxon>
        <taxon>metagenomes</taxon>
        <taxon>ecological metagenomes</taxon>
    </lineage>
</organism>